<dbReference type="Proteomes" id="UP000244855">
    <property type="component" value="Unassembled WGS sequence"/>
</dbReference>
<protein>
    <submittedName>
        <fullName evidence="1">Uncharacterized protein</fullName>
    </submittedName>
</protein>
<sequence length="200" mass="22810">MIETLQRDIWSIFTERPIKLLALSILLYTVQFTCFDLPGVIRCCSPAVREKNRLTATASFIALSHPTWYLHPIRESGMLTVRNKFNASASTPTVPILHKRWRLDIQFQKAWRRVAIRVASYKVVLLHEACCRTSSAPGIAMPSRFPSNHNHDQTIERIMGGCILVRPVATLTLVEPSNVWYRQMIFCIRLLHGSCFGCIA</sequence>
<evidence type="ECO:0000313" key="2">
    <source>
        <dbReference type="Proteomes" id="UP000244855"/>
    </source>
</evidence>
<evidence type="ECO:0000313" key="1">
    <source>
        <dbReference type="EMBL" id="PVI03493.1"/>
    </source>
</evidence>
<name>A0A2V1DYR5_9PLEO</name>
<gene>
    <name evidence="1" type="ORF">DM02DRAFT_244621</name>
</gene>
<organism evidence="1 2">
    <name type="scientific">Periconia macrospinosa</name>
    <dbReference type="NCBI Taxonomy" id="97972"/>
    <lineage>
        <taxon>Eukaryota</taxon>
        <taxon>Fungi</taxon>
        <taxon>Dikarya</taxon>
        <taxon>Ascomycota</taxon>
        <taxon>Pezizomycotina</taxon>
        <taxon>Dothideomycetes</taxon>
        <taxon>Pleosporomycetidae</taxon>
        <taxon>Pleosporales</taxon>
        <taxon>Massarineae</taxon>
        <taxon>Periconiaceae</taxon>
        <taxon>Periconia</taxon>
    </lineage>
</organism>
<keyword evidence="2" id="KW-1185">Reference proteome</keyword>
<reference evidence="1 2" key="1">
    <citation type="journal article" date="2018" name="Sci. Rep.">
        <title>Comparative genomics provides insights into the lifestyle and reveals functional heterogeneity of dark septate endophytic fungi.</title>
        <authorList>
            <person name="Knapp D.G."/>
            <person name="Nemeth J.B."/>
            <person name="Barry K."/>
            <person name="Hainaut M."/>
            <person name="Henrissat B."/>
            <person name="Johnson J."/>
            <person name="Kuo A."/>
            <person name="Lim J.H.P."/>
            <person name="Lipzen A."/>
            <person name="Nolan M."/>
            <person name="Ohm R.A."/>
            <person name="Tamas L."/>
            <person name="Grigoriev I.V."/>
            <person name="Spatafora J.W."/>
            <person name="Nagy L.G."/>
            <person name="Kovacs G.M."/>
        </authorList>
    </citation>
    <scope>NUCLEOTIDE SEQUENCE [LARGE SCALE GENOMIC DNA]</scope>
    <source>
        <strain evidence="1 2">DSE2036</strain>
    </source>
</reference>
<dbReference type="AlphaFoldDB" id="A0A2V1DYR5"/>
<accession>A0A2V1DYR5</accession>
<proteinExistence type="predicted"/>
<dbReference type="EMBL" id="KZ805330">
    <property type="protein sequence ID" value="PVI03493.1"/>
    <property type="molecule type" value="Genomic_DNA"/>
</dbReference>